<name>A0A7S3Y5R8_HETAK</name>
<evidence type="ECO:0000256" key="1">
    <source>
        <dbReference type="SAM" id="MobiDB-lite"/>
    </source>
</evidence>
<evidence type="ECO:0000313" key="2">
    <source>
        <dbReference type="EMBL" id="CAE0641866.1"/>
    </source>
</evidence>
<dbReference type="PANTHER" id="PTHR40069:SF1">
    <property type="entry name" value="YWBE PROTEIN"/>
    <property type="match status" value="1"/>
</dbReference>
<dbReference type="PANTHER" id="PTHR40069">
    <property type="entry name" value="YWBE PROTEIN"/>
    <property type="match status" value="1"/>
</dbReference>
<feature type="compositionally biased region" description="Polar residues" evidence="1">
    <location>
        <begin position="259"/>
        <end position="277"/>
    </location>
</feature>
<accession>A0A7S3Y5R8</accession>
<dbReference type="InterPro" id="IPR019240">
    <property type="entry name" value="DUF2196"/>
</dbReference>
<gene>
    <name evidence="2" type="ORF">HAKA00212_LOCUS20696</name>
</gene>
<dbReference type="AlphaFoldDB" id="A0A7S3Y5R8"/>
<proteinExistence type="predicted"/>
<protein>
    <submittedName>
        <fullName evidence="2">Uncharacterized protein</fullName>
    </submittedName>
</protein>
<organism evidence="2">
    <name type="scientific">Heterosigma akashiwo</name>
    <name type="common">Chromophytic alga</name>
    <name type="synonym">Heterosigma carterae</name>
    <dbReference type="NCBI Taxonomy" id="2829"/>
    <lineage>
        <taxon>Eukaryota</taxon>
        <taxon>Sar</taxon>
        <taxon>Stramenopiles</taxon>
        <taxon>Ochrophyta</taxon>
        <taxon>Raphidophyceae</taxon>
        <taxon>Chattonellales</taxon>
        <taxon>Chattonellaceae</taxon>
        <taxon>Heterosigma</taxon>
    </lineage>
</organism>
<feature type="region of interest" description="Disordered" evidence="1">
    <location>
        <begin position="233"/>
        <end position="277"/>
    </location>
</feature>
<dbReference type="EMBL" id="HBIU01046059">
    <property type="protein sequence ID" value="CAE0641866.1"/>
    <property type="molecule type" value="Transcribed_RNA"/>
</dbReference>
<dbReference type="NCBIfam" id="TIGR03833">
    <property type="entry name" value="YwbE family protein"/>
    <property type="match status" value="2"/>
</dbReference>
<feature type="region of interest" description="Disordered" evidence="1">
    <location>
        <begin position="137"/>
        <end position="179"/>
    </location>
</feature>
<sequence>MFSGIPAMPKLSPLINAWTKIMWVDYRARAASTFLFAQGDSIKIDSPMRAVHHDGWMLGANFSSADASSVLPVPVRSRISLGSKVSIIEKHNQRSGMLTTGIVSELLTRSEVHPHGIKVRLDGGKVGRVQQVYSGNEQQCVAKGSTSEKESSPPKGQFSKKSQNPNRSSSVPRRSELSKGSAVYIVRKEDQRSGTLTEGNVYKLLTNKSFHPRGIKVMLENGDIGRVQELVNENIGSSNGGKTRDKQEHGSLLQKRKTNNGNVGKGPQSTLFDNSLF</sequence>
<feature type="compositionally biased region" description="Low complexity" evidence="1">
    <location>
        <begin position="162"/>
        <end position="172"/>
    </location>
</feature>
<reference evidence="2" key="1">
    <citation type="submission" date="2021-01" db="EMBL/GenBank/DDBJ databases">
        <authorList>
            <person name="Corre E."/>
            <person name="Pelletier E."/>
            <person name="Niang G."/>
            <person name="Scheremetjew M."/>
            <person name="Finn R."/>
            <person name="Kale V."/>
            <person name="Holt S."/>
            <person name="Cochrane G."/>
            <person name="Meng A."/>
            <person name="Brown T."/>
            <person name="Cohen L."/>
        </authorList>
    </citation>
    <scope>NUCLEOTIDE SEQUENCE</scope>
    <source>
        <strain evidence="2">CCMP3107</strain>
    </source>
</reference>
<dbReference type="Pfam" id="PF09962">
    <property type="entry name" value="DUF2196"/>
    <property type="match status" value="2"/>
</dbReference>